<feature type="region of interest" description="Disordered" evidence="1">
    <location>
        <begin position="1"/>
        <end position="20"/>
    </location>
</feature>
<dbReference type="Proteomes" id="UP000000268">
    <property type="component" value="Plasmid pREB3"/>
</dbReference>
<proteinExistence type="predicted"/>
<name>A8ZMA1_ACAM1</name>
<geneLocation type="plasmid" evidence="2 3">
    <name>pREB3</name>
</geneLocation>
<dbReference type="HOGENOM" id="CLU_3194745_0_0_3"/>
<accession>A8ZMA1</accession>
<evidence type="ECO:0000256" key="1">
    <source>
        <dbReference type="SAM" id="MobiDB-lite"/>
    </source>
</evidence>
<gene>
    <name evidence="2" type="ordered locus">AM1_C0002</name>
</gene>
<evidence type="ECO:0000313" key="3">
    <source>
        <dbReference type="Proteomes" id="UP000000268"/>
    </source>
</evidence>
<sequence length="45" mass="4851">MKEAGFSENSRSREGHPKLAKDAAIAKPYLVAMTAGLQEMATETL</sequence>
<dbReference type="AlphaFoldDB" id="A8ZMA1"/>
<keyword evidence="2" id="KW-0614">Plasmid</keyword>
<dbReference type="KEGG" id="amr:AM1_C0002"/>
<keyword evidence="3" id="KW-1185">Reference proteome</keyword>
<reference evidence="2 3" key="1">
    <citation type="journal article" date="2008" name="Proc. Natl. Acad. Sci. U.S.A.">
        <title>Niche adaptation and genome expansion in the chlorophyll d-producing cyanobacterium Acaryochloris marina.</title>
        <authorList>
            <person name="Swingley W.D."/>
            <person name="Chen M."/>
            <person name="Cheung P.C."/>
            <person name="Conrad A.L."/>
            <person name="Dejesa L.C."/>
            <person name="Hao J."/>
            <person name="Honchak B.M."/>
            <person name="Karbach L.E."/>
            <person name="Kurdoglu A."/>
            <person name="Lahiri S."/>
            <person name="Mastrian S.D."/>
            <person name="Miyashita H."/>
            <person name="Page L."/>
            <person name="Ramakrishna P."/>
            <person name="Satoh S."/>
            <person name="Sattley W.M."/>
            <person name="Shimada Y."/>
            <person name="Taylor H.L."/>
            <person name="Tomo T."/>
            <person name="Tsuchiya T."/>
            <person name="Wang Z.T."/>
            <person name="Raymond J."/>
            <person name="Mimuro M."/>
            <person name="Blankenship R.E."/>
            <person name="Touchman J.W."/>
        </authorList>
    </citation>
    <scope>NUCLEOTIDE SEQUENCE [LARGE SCALE GENOMIC DNA]</scope>
    <source>
        <strain evidence="3">MBIC 11017</strain>
        <plasmid evidence="3">Plasmid pREB3</plasmid>
    </source>
</reference>
<organism evidence="2 3">
    <name type="scientific">Acaryochloris marina (strain MBIC 11017)</name>
    <dbReference type="NCBI Taxonomy" id="329726"/>
    <lineage>
        <taxon>Bacteria</taxon>
        <taxon>Bacillati</taxon>
        <taxon>Cyanobacteriota</taxon>
        <taxon>Cyanophyceae</taxon>
        <taxon>Acaryochloridales</taxon>
        <taxon>Acaryochloridaceae</taxon>
        <taxon>Acaryochloris</taxon>
    </lineage>
</organism>
<dbReference type="RefSeq" id="WP_012167279.1">
    <property type="nucleotide sequence ID" value="NC_009928.1"/>
</dbReference>
<protein>
    <submittedName>
        <fullName evidence="2">Uncharacterized protein</fullName>
    </submittedName>
</protein>
<evidence type="ECO:0000313" key="2">
    <source>
        <dbReference type="EMBL" id="ABW32312.1"/>
    </source>
</evidence>
<dbReference type="EMBL" id="CP000840">
    <property type="protein sequence ID" value="ABW32312.1"/>
    <property type="molecule type" value="Genomic_DNA"/>
</dbReference>